<organism evidence="2 3">
    <name type="scientific">Massilia glaciei</name>
    <dbReference type="NCBI Taxonomy" id="1524097"/>
    <lineage>
        <taxon>Bacteria</taxon>
        <taxon>Pseudomonadati</taxon>
        <taxon>Pseudomonadota</taxon>
        <taxon>Betaproteobacteria</taxon>
        <taxon>Burkholderiales</taxon>
        <taxon>Oxalobacteraceae</taxon>
        <taxon>Telluria group</taxon>
        <taxon>Massilia</taxon>
    </lineage>
</organism>
<sequence>MSSADSVAASPARADAAGRRTRLRQYQVQLLERMQAARGDSGARVNQLGLTVGSRRFLLELGEAGEIVPIGAITAVPLAQPWFLGLSNIRGNLIGIIDLACYNGEAGTVTGPDSRIVTFASGLGFNCGLLVSRVHGLRHAGDMTVAGERLRDAESNEWTLMDLAALVREPRFLHVGL</sequence>
<dbReference type="GO" id="GO:0007165">
    <property type="term" value="P:signal transduction"/>
    <property type="evidence" value="ECO:0007669"/>
    <property type="project" value="InterPro"/>
</dbReference>
<dbReference type="GO" id="GO:0006935">
    <property type="term" value="P:chemotaxis"/>
    <property type="evidence" value="ECO:0007669"/>
    <property type="project" value="InterPro"/>
</dbReference>
<dbReference type="InterPro" id="IPR036061">
    <property type="entry name" value="CheW-like_dom_sf"/>
</dbReference>
<keyword evidence="3" id="KW-1185">Reference proteome</keyword>
<name>A0A2U2I4H2_9BURK</name>
<evidence type="ECO:0000259" key="1">
    <source>
        <dbReference type="PROSITE" id="PS50851"/>
    </source>
</evidence>
<dbReference type="EMBL" id="PXWF02000074">
    <property type="protein sequence ID" value="PWF54666.1"/>
    <property type="molecule type" value="Genomic_DNA"/>
</dbReference>
<feature type="domain" description="CheW-like" evidence="1">
    <location>
        <begin position="44"/>
        <end position="177"/>
    </location>
</feature>
<protein>
    <submittedName>
        <fullName evidence="2">Type IV pili signal transduction protein</fullName>
    </submittedName>
</protein>
<evidence type="ECO:0000313" key="3">
    <source>
        <dbReference type="Proteomes" id="UP000241421"/>
    </source>
</evidence>
<dbReference type="PROSITE" id="PS50851">
    <property type="entry name" value="CHEW"/>
    <property type="match status" value="1"/>
</dbReference>
<dbReference type="InterPro" id="IPR002545">
    <property type="entry name" value="CheW-lke_dom"/>
</dbReference>
<dbReference type="RefSeq" id="WP_106756527.1">
    <property type="nucleotide sequence ID" value="NZ_PXWF02000074.1"/>
</dbReference>
<dbReference type="Proteomes" id="UP000241421">
    <property type="component" value="Unassembled WGS sequence"/>
</dbReference>
<dbReference type="OrthoDB" id="5298045at2"/>
<evidence type="ECO:0000313" key="2">
    <source>
        <dbReference type="EMBL" id="PWF54666.1"/>
    </source>
</evidence>
<dbReference type="Gene3D" id="2.40.50.180">
    <property type="entry name" value="CheA-289, Domain 4"/>
    <property type="match status" value="1"/>
</dbReference>
<accession>A0A2U2I4H2</accession>
<dbReference type="AlphaFoldDB" id="A0A2U2I4H2"/>
<comment type="caution">
    <text evidence="2">The sequence shown here is derived from an EMBL/GenBank/DDBJ whole genome shotgun (WGS) entry which is preliminary data.</text>
</comment>
<proteinExistence type="predicted"/>
<dbReference type="Pfam" id="PF01584">
    <property type="entry name" value="CheW"/>
    <property type="match status" value="1"/>
</dbReference>
<dbReference type="SUPFAM" id="SSF50341">
    <property type="entry name" value="CheW-like"/>
    <property type="match status" value="1"/>
</dbReference>
<gene>
    <name evidence="2" type="ORF">C7C56_005775</name>
</gene>
<reference evidence="2 3" key="1">
    <citation type="submission" date="2018-04" db="EMBL/GenBank/DDBJ databases">
        <title>Massilia violaceinigra sp. nov., a novel purple-pigmented bacterium isolated from Tianshan glacier, Xinjiang, China.</title>
        <authorList>
            <person name="Wang H."/>
        </authorList>
    </citation>
    <scope>NUCLEOTIDE SEQUENCE [LARGE SCALE GENOMIC DNA]</scope>
    <source>
        <strain evidence="2 3">B448-2</strain>
    </source>
</reference>